<evidence type="ECO:0000256" key="2">
    <source>
        <dbReference type="ARBA" id="ARBA00022448"/>
    </source>
</evidence>
<dbReference type="Gene3D" id="3.40.50.300">
    <property type="entry name" value="P-loop containing nucleotide triphosphate hydrolases"/>
    <property type="match status" value="1"/>
</dbReference>
<dbReference type="GO" id="GO:0005886">
    <property type="term" value="C:plasma membrane"/>
    <property type="evidence" value="ECO:0007669"/>
    <property type="project" value="UniProtKB-SubCell"/>
</dbReference>
<dbReference type="GO" id="GO:0046677">
    <property type="term" value="P:response to antibiotic"/>
    <property type="evidence" value="ECO:0007669"/>
    <property type="project" value="UniProtKB-KW"/>
</dbReference>
<dbReference type="RefSeq" id="WP_203929121.1">
    <property type="nucleotide sequence ID" value="NZ_BOPH01000057.1"/>
</dbReference>
<dbReference type="InterPro" id="IPR027417">
    <property type="entry name" value="P-loop_NTPase"/>
</dbReference>
<dbReference type="PROSITE" id="PS00211">
    <property type="entry name" value="ABC_TRANSPORTER_1"/>
    <property type="match status" value="1"/>
</dbReference>
<dbReference type="GO" id="GO:0016887">
    <property type="term" value="F:ATP hydrolysis activity"/>
    <property type="evidence" value="ECO:0007669"/>
    <property type="project" value="InterPro"/>
</dbReference>
<dbReference type="SMART" id="SM00382">
    <property type="entry name" value="AAA"/>
    <property type="match status" value="1"/>
</dbReference>
<evidence type="ECO:0000256" key="9">
    <source>
        <dbReference type="ARBA" id="ARBA00049985"/>
    </source>
</evidence>
<dbReference type="GO" id="GO:0043215">
    <property type="term" value="P:daunorubicin transport"/>
    <property type="evidence" value="ECO:0007669"/>
    <property type="project" value="InterPro"/>
</dbReference>
<keyword evidence="12" id="KW-1185">Reference proteome</keyword>
<dbReference type="GO" id="GO:1900753">
    <property type="term" value="P:doxorubicin transport"/>
    <property type="evidence" value="ECO:0007669"/>
    <property type="project" value="InterPro"/>
</dbReference>
<evidence type="ECO:0000313" key="12">
    <source>
        <dbReference type="Proteomes" id="UP000635606"/>
    </source>
</evidence>
<evidence type="ECO:0000256" key="7">
    <source>
        <dbReference type="ARBA" id="ARBA00023136"/>
    </source>
</evidence>
<keyword evidence="2" id="KW-0813">Transport</keyword>
<comment type="similarity">
    <text evidence="9">Belongs to the ABC transporter superfamily. Drug exporter-1 (DrugE1) (TC 3.A.1.105) family.</text>
</comment>
<evidence type="ECO:0000313" key="11">
    <source>
        <dbReference type="EMBL" id="GIJ69188.1"/>
    </source>
</evidence>
<dbReference type="InterPro" id="IPR050763">
    <property type="entry name" value="ABC_transporter_ATP-binding"/>
</dbReference>
<dbReference type="Proteomes" id="UP000635606">
    <property type="component" value="Unassembled WGS sequence"/>
</dbReference>
<accession>A0A8J3ZW21</accession>
<evidence type="ECO:0000256" key="4">
    <source>
        <dbReference type="ARBA" id="ARBA00022741"/>
    </source>
</evidence>
<dbReference type="InterPro" id="IPR003593">
    <property type="entry name" value="AAA+_ATPase"/>
</dbReference>
<sequence>MGDAIVAESLVKTYGSVRALDGIDLRVPEGTVLGLLGPNGAGKTTAVRILTTLLRPDSGRVVVRGIDVLAEPQKVREVIGLSGQNAAVDEYLTGFENLEMVGRLHHIGRSLARQRAHELLERFGLVEAAGRPAKTYSGGMRRRLDLAAALVTSPPVLFLDEPTTGLDPRSRIGMWEVIQERVRSGCTLLLTTQYLEEADRLADTVMVIDQGKAIAEGTPTALKRQVGGERIEVVVAGSDTLETTGAVLKELGGEAPVVDAEALKLTAPAPNGAGTLIEVVRRLDAAGVEVADIGIHRATLDDVFLALTGQTADDDEVRKS</sequence>
<gene>
    <name evidence="11" type="ORF">Voc01_041050</name>
</gene>
<comment type="subcellular location">
    <subcellularLocation>
        <location evidence="1">Cell membrane</location>
        <topology evidence="1">Peripheral membrane protein</topology>
        <orientation evidence="1">Cytoplasmic side</orientation>
    </subcellularLocation>
</comment>
<dbReference type="GO" id="GO:0005524">
    <property type="term" value="F:ATP binding"/>
    <property type="evidence" value="ECO:0007669"/>
    <property type="project" value="UniProtKB-KW"/>
</dbReference>
<evidence type="ECO:0000256" key="6">
    <source>
        <dbReference type="ARBA" id="ARBA00022967"/>
    </source>
</evidence>
<dbReference type="InterPro" id="IPR003439">
    <property type="entry name" value="ABC_transporter-like_ATP-bd"/>
</dbReference>
<dbReference type="EMBL" id="BOPH01000057">
    <property type="protein sequence ID" value="GIJ69188.1"/>
    <property type="molecule type" value="Genomic_DNA"/>
</dbReference>
<dbReference type="FunFam" id="3.40.50.300:FF:000589">
    <property type="entry name" value="ABC transporter, ATP-binding subunit"/>
    <property type="match status" value="1"/>
</dbReference>
<keyword evidence="3" id="KW-1003">Cell membrane</keyword>
<dbReference type="PROSITE" id="PS50893">
    <property type="entry name" value="ABC_TRANSPORTER_2"/>
    <property type="match status" value="1"/>
</dbReference>
<dbReference type="NCBIfam" id="TIGR01188">
    <property type="entry name" value="drrA"/>
    <property type="match status" value="1"/>
</dbReference>
<comment type="caution">
    <text evidence="11">The sequence shown here is derived from an EMBL/GenBank/DDBJ whole genome shotgun (WGS) entry which is preliminary data.</text>
</comment>
<keyword evidence="4" id="KW-0547">Nucleotide-binding</keyword>
<dbReference type="InterPro" id="IPR017871">
    <property type="entry name" value="ABC_transporter-like_CS"/>
</dbReference>
<dbReference type="InterPro" id="IPR005894">
    <property type="entry name" value="DrrA"/>
</dbReference>
<keyword evidence="7" id="KW-0472">Membrane</keyword>
<reference evidence="11" key="1">
    <citation type="submission" date="2021-01" db="EMBL/GenBank/DDBJ databases">
        <title>Whole genome shotgun sequence of Virgisporangium ochraceum NBRC 16418.</title>
        <authorList>
            <person name="Komaki H."/>
            <person name="Tamura T."/>
        </authorList>
    </citation>
    <scope>NUCLEOTIDE SEQUENCE</scope>
    <source>
        <strain evidence="11">NBRC 16418</strain>
    </source>
</reference>
<evidence type="ECO:0000256" key="3">
    <source>
        <dbReference type="ARBA" id="ARBA00022475"/>
    </source>
</evidence>
<proteinExistence type="inferred from homology"/>
<dbReference type="SUPFAM" id="SSF52540">
    <property type="entry name" value="P-loop containing nucleoside triphosphate hydrolases"/>
    <property type="match status" value="1"/>
</dbReference>
<keyword evidence="8" id="KW-0046">Antibiotic resistance</keyword>
<dbReference type="PANTHER" id="PTHR42711">
    <property type="entry name" value="ABC TRANSPORTER ATP-BINDING PROTEIN"/>
    <property type="match status" value="1"/>
</dbReference>
<protein>
    <submittedName>
        <fullName evidence="11">Daunorubicin resistance protein DrrA family ABC transporter ATP-binding protein</fullName>
    </submittedName>
</protein>
<evidence type="ECO:0000259" key="10">
    <source>
        <dbReference type="PROSITE" id="PS50893"/>
    </source>
</evidence>
<name>A0A8J3ZW21_9ACTN</name>
<dbReference type="PANTHER" id="PTHR42711:SF19">
    <property type="entry name" value="DOXORUBICIN RESISTANCE ATP-BINDING PROTEIN DRRA"/>
    <property type="match status" value="1"/>
</dbReference>
<keyword evidence="5 11" id="KW-0067">ATP-binding</keyword>
<organism evidence="11 12">
    <name type="scientific">Virgisporangium ochraceum</name>
    <dbReference type="NCBI Taxonomy" id="65505"/>
    <lineage>
        <taxon>Bacteria</taxon>
        <taxon>Bacillati</taxon>
        <taxon>Actinomycetota</taxon>
        <taxon>Actinomycetes</taxon>
        <taxon>Micromonosporales</taxon>
        <taxon>Micromonosporaceae</taxon>
        <taxon>Virgisporangium</taxon>
    </lineage>
</organism>
<evidence type="ECO:0000256" key="1">
    <source>
        <dbReference type="ARBA" id="ARBA00004413"/>
    </source>
</evidence>
<evidence type="ECO:0000256" key="8">
    <source>
        <dbReference type="ARBA" id="ARBA00023251"/>
    </source>
</evidence>
<dbReference type="AlphaFoldDB" id="A0A8J3ZW21"/>
<evidence type="ECO:0000256" key="5">
    <source>
        <dbReference type="ARBA" id="ARBA00022840"/>
    </source>
</evidence>
<keyword evidence="6" id="KW-1278">Translocase</keyword>
<feature type="domain" description="ABC transporter" evidence="10">
    <location>
        <begin position="5"/>
        <end position="235"/>
    </location>
</feature>
<dbReference type="Pfam" id="PF00005">
    <property type="entry name" value="ABC_tran"/>
    <property type="match status" value="1"/>
</dbReference>